<accession>L9VN83</accession>
<dbReference type="InterPro" id="IPR029060">
    <property type="entry name" value="PIN-like_dom_sf"/>
</dbReference>
<keyword evidence="3" id="KW-0479">Metal-binding</keyword>
<keyword evidence="9" id="KW-1185">Reference proteome</keyword>
<reference evidence="8 9" key="1">
    <citation type="journal article" date="2014" name="PLoS Genet.">
        <title>Phylogenetically driven sequencing of extremely halophilic archaea reveals strategies for static and dynamic osmo-response.</title>
        <authorList>
            <person name="Becker E.A."/>
            <person name="Seitzer P.M."/>
            <person name="Tritt A."/>
            <person name="Larsen D."/>
            <person name="Krusor M."/>
            <person name="Yao A.I."/>
            <person name="Wu D."/>
            <person name="Madern D."/>
            <person name="Eisen J.A."/>
            <person name="Darling A.E."/>
            <person name="Facciotti M.T."/>
        </authorList>
    </citation>
    <scope>NUCLEOTIDE SEQUENCE [LARGE SCALE GENOMIC DNA]</scope>
    <source>
        <strain evidence="9">DSM 18796 / CECT 7217 / JCM 14584 / KCTC 4019 / B3</strain>
    </source>
</reference>
<dbReference type="GO" id="GO:0016787">
    <property type="term" value="F:hydrolase activity"/>
    <property type="evidence" value="ECO:0007669"/>
    <property type="project" value="UniProtKB-KW"/>
</dbReference>
<dbReference type="Pfam" id="PF01850">
    <property type="entry name" value="PIN"/>
    <property type="match status" value="1"/>
</dbReference>
<dbReference type="GO" id="GO:0004518">
    <property type="term" value="F:nuclease activity"/>
    <property type="evidence" value="ECO:0007669"/>
    <property type="project" value="UniProtKB-KW"/>
</dbReference>
<evidence type="ECO:0000256" key="2">
    <source>
        <dbReference type="ARBA" id="ARBA00022722"/>
    </source>
</evidence>
<gene>
    <name evidence="8" type="ORF">C497_06729</name>
</gene>
<keyword evidence="5" id="KW-0460">Magnesium</keyword>
<comment type="similarity">
    <text evidence="6">Belongs to the PINc/VapC protein family.</text>
</comment>
<dbReference type="AlphaFoldDB" id="L9VN83"/>
<evidence type="ECO:0000259" key="7">
    <source>
        <dbReference type="Pfam" id="PF01850"/>
    </source>
</evidence>
<name>L9VN83_HALJB</name>
<dbReference type="RefSeq" id="WP_008415462.1">
    <property type="nucleotide sequence ID" value="NC_014299.1"/>
</dbReference>
<keyword evidence="4" id="KW-0378">Hydrolase</keyword>
<comment type="caution">
    <text evidence="8">The sequence shown here is derived from an EMBL/GenBank/DDBJ whole genome shotgun (WGS) entry which is preliminary data.</text>
</comment>
<dbReference type="OrthoDB" id="147588at2157"/>
<dbReference type="PANTHER" id="PTHR33653">
    <property type="entry name" value="RIBONUCLEASE VAPC2"/>
    <property type="match status" value="1"/>
</dbReference>
<dbReference type="InterPro" id="IPR002716">
    <property type="entry name" value="PIN_dom"/>
</dbReference>
<dbReference type="PANTHER" id="PTHR33653:SF1">
    <property type="entry name" value="RIBONUCLEASE VAPC2"/>
    <property type="match status" value="1"/>
</dbReference>
<dbReference type="EMBL" id="AOHV01000020">
    <property type="protein sequence ID" value="ELY38614.1"/>
    <property type="molecule type" value="Genomic_DNA"/>
</dbReference>
<evidence type="ECO:0000313" key="8">
    <source>
        <dbReference type="EMBL" id="ELY38614.1"/>
    </source>
</evidence>
<dbReference type="InterPro" id="IPR050556">
    <property type="entry name" value="Type_II_TA_system_RNase"/>
</dbReference>
<dbReference type="SUPFAM" id="SSF88723">
    <property type="entry name" value="PIN domain-like"/>
    <property type="match status" value="1"/>
</dbReference>
<dbReference type="GO" id="GO:0046872">
    <property type="term" value="F:metal ion binding"/>
    <property type="evidence" value="ECO:0007669"/>
    <property type="project" value="UniProtKB-KW"/>
</dbReference>
<protein>
    <submittedName>
        <fullName evidence="8">PilT protein domain protein</fullName>
    </submittedName>
</protein>
<dbReference type="Proteomes" id="UP000011645">
    <property type="component" value="Unassembled WGS sequence"/>
</dbReference>
<sequence length="129" mass="14017">MDNSVLSDYLRSDNPRHEQAATVIESYDGAWYLPMPVLWEALRYGAQASRKPGVTKTEAALNWADPLPVTAGAVTEAAMIEAELLDQGTPINAVDMLIAGIVREAGATIVTRDSDFNRIEGLQVTNIDE</sequence>
<dbReference type="Gene3D" id="3.40.50.1010">
    <property type="entry name" value="5'-nuclease"/>
    <property type="match status" value="1"/>
</dbReference>
<keyword evidence="2" id="KW-0540">Nuclease</keyword>
<comment type="cofactor">
    <cofactor evidence="1">
        <name>Mg(2+)</name>
        <dbReference type="ChEBI" id="CHEBI:18420"/>
    </cofactor>
</comment>
<organism evidence="8 9">
    <name type="scientific">Halalkalicoccus jeotgali (strain DSM 18796 / CECT 7217 / JCM 14584 / KCTC 4019 / B3)</name>
    <dbReference type="NCBI Taxonomy" id="795797"/>
    <lineage>
        <taxon>Archaea</taxon>
        <taxon>Methanobacteriati</taxon>
        <taxon>Methanobacteriota</taxon>
        <taxon>Stenosarchaea group</taxon>
        <taxon>Halobacteria</taxon>
        <taxon>Halobacteriales</taxon>
        <taxon>Halococcaceae</taxon>
        <taxon>Halalkalicoccus</taxon>
    </lineage>
</organism>
<evidence type="ECO:0000256" key="6">
    <source>
        <dbReference type="ARBA" id="ARBA00038093"/>
    </source>
</evidence>
<evidence type="ECO:0000256" key="5">
    <source>
        <dbReference type="ARBA" id="ARBA00022842"/>
    </source>
</evidence>
<evidence type="ECO:0000313" key="9">
    <source>
        <dbReference type="Proteomes" id="UP000011645"/>
    </source>
</evidence>
<dbReference type="PATRIC" id="fig|795797.19.peg.1204"/>
<feature type="domain" description="PIN" evidence="7">
    <location>
        <begin position="2"/>
        <end position="121"/>
    </location>
</feature>
<evidence type="ECO:0000256" key="1">
    <source>
        <dbReference type="ARBA" id="ARBA00001946"/>
    </source>
</evidence>
<dbReference type="GeneID" id="25139116"/>
<evidence type="ECO:0000256" key="4">
    <source>
        <dbReference type="ARBA" id="ARBA00022801"/>
    </source>
</evidence>
<evidence type="ECO:0000256" key="3">
    <source>
        <dbReference type="ARBA" id="ARBA00022723"/>
    </source>
</evidence>
<proteinExistence type="inferred from homology"/>